<dbReference type="PANTHER" id="PTHR10655">
    <property type="entry name" value="LYSOPHOSPHOLIPASE-RELATED"/>
    <property type="match status" value="1"/>
</dbReference>
<reference evidence="4 5" key="1">
    <citation type="submission" date="2024-09" db="EMBL/GenBank/DDBJ databases">
        <authorList>
            <person name="Sun Q."/>
            <person name="Mori K."/>
        </authorList>
    </citation>
    <scope>NUCLEOTIDE SEQUENCE [LARGE SCALE GENOMIC DNA]</scope>
    <source>
        <strain evidence="4 5">KCTC 23076</strain>
    </source>
</reference>
<proteinExistence type="inferred from homology"/>
<dbReference type="InterPro" id="IPR003140">
    <property type="entry name" value="PLipase/COase/thioEstase"/>
</dbReference>
<accession>A0ABV6RUL1</accession>
<dbReference type="InterPro" id="IPR029058">
    <property type="entry name" value="AB_hydrolase_fold"/>
</dbReference>
<keyword evidence="5" id="KW-1185">Reference proteome</keyword>
<name>A0ABV6RUL1_9GAMM</name>
<sequence>MVRIDPSAVLWSAPERQRSERPLLLLLHGFGSHEGDLFGFAPYLPLSPVLASVRAPLPEGPGFAWFPLSGQVTLDELSDSVDAATDALIEWIRSTGASTVGVLGFSQGGAMGLQLMRSAPDLVEFVVSIAGFVLPGDRPGDRQLRELRPPVFWGRGTLDSVIPRDAVAYTQSWLPEHSSLDERIYEGLAHAVSEAELRDVVAFLHEQY</sequence>
<dbReference type="Proteomes" id="UP001589896">
    <property type="component" value="Unassembled WGS sequence"/>
</dbReference>
<evidence type="ECO:0000259" key="3">
    <source>
        <dbReference type="Pfam" id="PF02230"/>
    </source>
</evidence>
<dbReference type="EMBL" id="JBHLTG010000006">
    <property type="protein sequence ID" value="MFC0680662.1"/>
    <property type="molecule type" value="Genomic_DNA"/>
</dbReference>
<dbReference type="Pfam" id="PF02230">
    <property type="entry name" value="Abhydrolase_2"/>
    <property type="match status" value="1"/>
</dbReference>
<dbReference type="RefSeq" id="WP_386672609.1">
    <property type="nucleotide sequence ID" value="NZ_JBHLTG010000006.1"/>
</dbReference>
<protein>
    <submittedName>
        <fullName evidence="4">Alpha/beta hydrolase</fullName>
    </submittedName>
</protein>
<dbReference type="InterPro" id="IPR050565">
    <property type="entry name" value="LYPA1-2/EST-like"/>
</dbReference>
<gene>
    <name evidence="4" type="ORF">ACFFGH_22760</name>
</gene>
<evidence type="ECO:0000313" key="4">
    <source>
        <dbReference type="EMBL" id="MFC0680662.1"/>
    </source>
</evidence>
<comment type="similarity">
    <text evidence="1">Belongs to the AB hydrolase superfamily. AB hydrolase 2 family.</text>
</comment>
<keyword evidence="2 4" id="KW-0378">Hydrolase</keyword>
<evidence type="ECO:0000256" key="2">
    <source>
        <dbReference type="ARBA" id="ARBA00022801"/>
    </source>
</evidence>
<dbReference type="GO" id="GO:0016787">
    <property type="term" value="F:hydrolase activity"/>
    <property type="evidence" value="ECO:0007669"/>
    <property type="project" value="UniProtKB-KW"/>
</dbReference>
<evidence type="ECO:0000256" key="1">
    <source>
        <dbReference type="ARBA" id="ARBA00006499"/>
    </source>
</evidence>
<evidence type="ECO:0000313" key="5">
    <source>
        <dbReference type="Proteomes" id="UP001589896"/>
    </source>
</evidence>
<feature type="domain" description="Phospholipase/carboxylesterase/thioesterase" evidence="3">
    <location>
        <begin position="17"/>
        <end position="205"/>
    </location>
</feature>
<comment type="caution">
    <text evidence="4">The sequence shown here is derived from an EMBL/GenBank/DDBJ whole genome shotgun (WGS) entry which is preliminary data.</text>
</comment>
<dbReference type="SUPFAM" id="SSF53474">
    <property type="entry name" value="alpha/beta-Hydrolases"/>
    <property type="match status" value="1"/>
</dbReference>
<dbReference type="PANTHER" id="PTHR10655:SF17">
    <property type="entry name" value="LYSOPHOSPHOLIPASE-LIKE PROTEIN 1"/>
    <property type="match status" value="1"/>
</dbReference>
<dbReference type="Gene3D" id="3.40.50.1820">
    <property type="entry name" value="alpha/beta hydrolase"/>
    <property type="match status" value="1"/>
</dbReference>
<organism evidence="4 5">
    <name type="scientific">Lysobacter korlensis</name>
    <dbReference type="NCBI Taxonomy" id="553636"/>
    <lineage>
        <taxon>Bacteria</taxon>
        <taxon>Pseudomonadati</taxon>
        <taxon>Pseudomonadota</taxon>
        <taxon>Gammaproteobacteria</taxon>
        <taxon>Lysobacterales</taxon>
        <taxon>Lysobacteraceae</taxon>
        <taxon>Lysobacter</taxon>
    </lineage>
</organism>